<dbReference type="InterPro" id="IPR001123">
    <property type="entry name" value="LeuE-type"/>
</dbReference>
<name>A0A2A9EEP3_9MICO</name>
<evidence type="ECO:0000256" key="3">
    <source>
        <dbReference type="ARBA" id="ARBA00022692"/>
    </source>
</evidence>
<keyword evidence="2" id="KW-1003">Cell membrane</keyword>
<keyword evidence="4 6" id="KW-1133">Transmembrane helix</keyword>
<evidence type="ECO:0000256" key="5">
    <source>
        <dbReference type="ARBA" id="ARBA00023136"/>
    </source>
</evidence>
<reference evidence="7 8" key="1">
    <citation type="submission" date="2017-10" db="EMBL/GenBank/DDBJ databases">
        <title>Sequencing the genomes of 1000 actinobacteria strains.</title>
        <authorList>
            <person name="Klenk H.-P."/>
        </authorList>
    </citation>
    <scope>NUCLEOTIDE SEQUENCE [LARGE SCALE GENOMIC DNA]</scope>
    <source>
        <strain evidence="7 8">DSM 21574</strain>
    </source>
</reference>
<proteinExistence type="predicted"/>
<feature type="transmembrane region" description="Helical" evidence="6">
    <location>
        <begin position="74"/>
        <end position="91"/>
    </location>
</feature>
<evidence type="ECO:0000313" key="7">
    <source>
        <dbReference type="EMBL" id="PFG36742.1"/>
    </source>
</evidence>
<dbReference type="RefSeq" id="WP_098457890.1">
    <property type="nucleotide sequence ID" value="NZ_PDJH01000001.1"/>
</dbReference>
<dbReference type="PANTHER" id="PTHR30086">
    <property type="entry name" value="ARGININE EXPORTER PROTEIN ARGO"/>
    <property type="match status" value="1"/>
</dbReference>
<organism evidence="7 8">
    <name type="scientific">Flavimobilis soli</name>
    <dbReference type="NCBI Taxonomy" id="442709"/>
    <lineage>
        <taxon>Bacteria</taxon>
        <taxon>Bacillati</taxon>
        <taxon>Actinomycetota</taxon>
        <taxon>Actinomycetes</taxon>
        <taxon>Micrococcales</taxon>
        <taxon>Jonesiaceae</taxon>
        <taxon>Flavimobilis</taxon>
    </lineage>
</organism>
<dbReference type="PANTHER" id="PTHR30086:SF20">
    <property type="entry name" value="ARGININE EXPORTER PROTEIN ARGO-RELATED"/>
    <property type="match status" value="1"/>
</dbReference>
<gene>
    <name evidence="7" type="ORF">ATL41_1480</name>
</gene>
<keyword evidence="3 6" id="KW-0812">Transmembrane</keyword>
<sequence length="201" mass="20750">MNTALTALTTGFLASLGLIAAIGAQNAWVLRQALRREHVAIVVGICVACDIALMAAGTAGIGALRTAAPWVLEVLRWGGVVYLLAFAATSLRSALKPHQGLVASEPRPAHSAALTTLAVTLLNPHVYLDTLVMLGTVTNSFGHLRWVAAAGAMAASAVWFSLLGVGARALSGVLDRPTTWRVIDGLVGVVMIGIAIRLAVG</sequence>
<evidence type="ECO:0000256" key="6">
    <source>
        <dbReference type="SAM" id="Phobius"/>
    </source>
</evidence>
<feature type="transmembrane region" description="Helical" evidence="6">
    <location>
        <begin position="179"/>
        <end position="200"/>
    </location>
</feature>
<dbReference type="AlphaFoldDB" id="A0A2A9EEP3"/>
<dbReference type="GO" id="GO:0005886">
    <property type="term" value="C:plasma membrane"/>
    <property type="evidence" value="ECO:0007669"/>
    <property type="project" value="UniProtKB-SubCell"/>
</dbReference>
<feature type="transmembrane region" description="Helical" evidence="6">
    <location>
        <begin position="111"/>
        <end position="134"/>
    </location>
</feature>
<feature type="transmembrane region" description="Helical" evidence="6">
    <location>
        <begin position="146"/>
        <end position="167"/>
    </location>
</feature>
<dbReference type="GO" id="GO:0015171">
    <property type="term" value="F:amino acid transmembrane transporter activity"/>
    <property type="evidence" value="ECO:0007669"/>
    <property type="project" value="TreeGrafter"/>
</dbReference>
<dbReference type="EMBL" id="PDJH01000001">
    <property type="protein sequence ID" value="PFG36742.1"/>
    <property type="molecule type" value="Genomic_DNA"/>
</dbReference>
<evidence type="ECO:0000256" key="2">
    <source>
        <dbReference type="ARBA" id="ARBA00022475"/>
    </source>
</evidence>
<keyword evidence="5 6" id="KW-0472">Membrane</keyword>
<accession>A0A2A9EEP3</accession>
<dbReference type="Proteomes" id="UP000221394">
    <property type="component" value="Unassembled WGS sequence"/>
</dbReference>
<feature type="transmembrane region" description="Helical" evidence="6">
    <location>
        <begin position="39"/>
        <end position="62"/>
    </location>
</feature>
<evidence type="ECO:0000256" key="1">
    <source>
        <dbReference type="ARBA" id="ARBA00004651"/>
    </source>
</evidence>
<dbReference type="OrthoDB" id="5638726at2"/>
<evidence type="ECO:0000256" key="4">
    <source>
        <dbReference type="ARBA" id="ARBA00022989"/>
    </source>
</evidence>
<keyword evidence="8" id="KW-1185">Reference proteome</keyword>
<dbReference type="Pfam" id="PF01810">
    <property type="entry name" value="LysE"/>
    <property type="match status" value="1"/>
</dbReference>
<evidence type="ECO:0000313" key="8">
    <source>
        <dbReference type="Proteomes" id="UP000221394"/>
    </source>
</evidence>
<comment type="caution">
    <text evidence="7">The sequence shown here is derived from an EMBL/GenBank/DDBJ whole genome shotgun (WGS) entry which is preliminary data.</text>
</comment>
<comment type="subcellular location">
    <subcellularLocation>
        <location evidence="1">Cell membrane</location>
        <topology evidence="1">Multi-pass membrane protein</topology>
    </subcellularLocation>
</comment>
<protein>
    <submittedName>
        <fullName evidence="7">L-lysine exporter family protein LysE/ArgO</fullName>
    </submittedName>
</protein>